<protein>
    <submittedName>
        <fullName evidence="1">Uncharacterized protein</fullName>
    </submittedName>
</protein>
<dbReference type="AlphaFoldDB" id="A0A1E3QMD0"/>
<keyword evidence="2" id="KW-1185">Reference proteome</keyword>
<dbReference type="GeneID" id="30145110"/>
<sequence length="63" mass="7152">MLKFALYSDRRFTSPDGTAMAICLYSKLPLSQILTILDLLINIVFDPLEIVGPHKYINGYKGY</sequence>
<dbReference type="Proteomes" id="UP000094336">
    <property type="component" value="Unassembled WGS sequence"/>
</dbReference>
<dbReference type="EMBL" id="KV454434">
    <property type="protein sequence ID" value="ODQ78856.1"/>
    <property type="molecule type" value="Genomic_DNA"/>
</dbReference>
<dbReference type="RefSeq" id="XP_018984184.1">
    <property type="nucleotide sequence ID" value="XM_019127257.1"/>
</dbReference>
<proteinExistence type="predicted"/>
<evidence type="ECO:0000313" key="1">
    <source>
        <dbReference type="EMBL" id="ODQ78856.1"/>
    </source>
</evidence>
<evidence type="ECO:0000313" key="2">
    <source>
        <dbReference type="Proteomes" id="UP000094336"/>
    </source>
</evidence>
<name>A0A1E3QMD0_9ASCO</name>
<reference evidence="2" key="1">
    <citation type="submission" date="2016-05" db="EMBL/GenBank/DDBJ databases">
        <title>Comparative genomics of biotechnologically important yeasts.</title>
        <authorList>
            <consortium name="DOE Joint Genome Institute"/>
            <person name="Riley R."/>
            <person name="Haridas S."/>
            <person name="Wolfe K.H."/>
            <person name="Lopes M.R."/>
            <person name="Hittinger C.T."/>
            <person name="Goker M."/>
            <person name="Salamov A."/>
            <person name="Wisecaver J."/>
            <person name="Long T.M."/>
            <person name="Aerts A.L."/>
            <person name="Barry K."/>
            <person name="Choi C."/>
            <person name="Clum A."/>
            <person name="Coughlan A.Y."/>
            <person name="Deshpande S."/>
            <person name="Douglass A.P."/>
            <person name="Hanson S.J."/>
            <person name="Klenk H.-P."/>
            <person name="Labutti K."/>
            <person name="Lapidus A."/>
            <person name="Lindquist E."/>
            <person name="Lipzen A."/>
            <person name="Meier-Kolthoff J.P."/>
            <person name="Ohm R.A."/>
            <person name="Otillar R.P."/>
            <person name="Pangilinan J."/>
            <person name="Peng Y."/>
            <person name="Rokas A."/>
            <person name="Rosa C.A."/>
            <person name="Scheuner C."/>
            <person name="Sibirny A.A."/>
            <person name="Slot J.C."/>
            <person name="Stielow J.B."/>
            <person name="Sun H."/>
            <person name="Kurtzman C.P."/>
            <person name="Blackwell M."/>
            <person name="Grigoriev I.V."/>
            <person name="Jeffries T.W."/>
        </authorList>
    </citation>
    <scope>NUCLEOTIDE SEQUENCE [LARGE SCALE GENOMIC DNA]</scope>
    <source>
        <strain evidence="2">NRRL Y-12698</strain>
    </source>
</reference>
<gene>
    <name evidence="1" type="ORF">BABINDRAFT_154050</name>
</gene>
<organism evidence="1 2">
    <name type="scientific">Babjeviella inositovora NRRL Y-12698</name>
    <dbReference type="NCBI Taxonomy" id="984486"/>
    <lineage>
        <taxon>Eukaryota</taxon>
        <taxon>Fungi</taxon>
        <taxon>Dikarya</taxon>
        <taxon>Ascomycota</taxon>
        <taxon>Saccharomycotina</taxon>
        <taxon>Pichiomycetes</taxon>
        <taxon>Serinales incertae sedis</taxon>
        <taxon>Babjeviella</taxon>
    </lineage>
</organism>
<accession>A0A1E3QMD0</accession>